<evidence type="ECO:0000256" key="1">
    <source>
        <dbReference type="SAM" id="MobiDB-lite"/>
    </source>
</evidence>
<feature type="region of interest" description="Disordered" evidence="1">
    <location>
        <begin position="28"/>
        <end position="106"/>
    </location>
</feature>
<feature type="region of interest" description="Disordered" evidence="1">
    <location>
        <begin position="119"/>
        <end position="168"/>
    </location>
</feature>
<proteinExistence type="predicted"/>
<feature type="compositionally biased region" description="Low complexity" evidence="1">
    <location>
        <begin position="28"/>
        <end position="40"/>
    </location>
</feature>
<reference evidence="2" key="1">
    <citation type="submission" date="2014-09" db="EMBL/GenBank/DDBJ databases">
        <authorList>
            <person name="Magalhaes I.L.F."/>
            <person name="Oliveira U."/>
            <person name="Santos F.R."/>
            <person name="Vidigal T.H.D.A."/>
            <person name="Brescovit A.D."/>
            <person name="Santos A.J."/>
        </authorList>
    </citation>
    <scope>NUCLEOTIDE SEQUENCE</scope>
    <source>
        <tissue evidence="2">Shoot tissue taken approximately 20 cm above the soil surface</tissue>
    </source>
</reference>
<feature type="compositionally biased region" description="Basic and acidic residues" evidence="1">
    <location>
        <begin position="137"/>
        <end position="151"/>
    </location>
</feature>
<accession>A0A0A9HMI5</accession>
<name>A0A0A9HMI5_ARUDO</name>
<dbReference type="AlphaFoldDB" id="A0A0A9HMI5"/>
<reference evidence="2" key="2">
    <citation type="journal article" date="2015" name="Data Brief">
        <title>Shoot transcriptome of the giant reed, Arundo donax.</title>
        <authorList>
            <person name="Barrero R.A."/>
            <person name="Guerrero F.D."/>
            <person name="Moolhuijzen P."/>
            <person name="Goolsby J.A."/>
            <person name="Tidwell J."/>
            <person name="Bellgard S.E."/>
            <person name="Bellgard M.I."/>
        </authorList>
    </citation>
    <scope>NUCLEOTIDE SEQUENCE</scope>
    <source>
        <tissue evidence="2">Shoot tissue taken approximately 20 cm above the soil surface</tissue>
    </source>
</reference>
<evidence type="ECO:0000313" key="2">
    <source>
        <dbReference type="EMBL" id="JAE38380.1"/>
    </source>
</evidence>
<dbReference type="EMBL" id="GBRH01159516">
    <property type="protein sequence ID" value="JAE38380.1"/>
    <property type="molecule type" value="Transcribed_RNA"/>
</dbReference>
<protein>
    <recommendedName>
        <fullName evidence="3">FBD domain-containing protein</fullName>
    </recommendedName>
</protein>
<evidence type="ECO:0008006" key="3">
    <source>
        <dbReference type="Google" id="ProtNLM"/>
    </source>
</evidence>
<feature type="compositionally biased region" description="Low complexity" evidence="1">
    <location>
        <begin position="71"/>
        <end position="85"/>
    </location>
</feature>
<organism evidence="2">
    <name type="scientific">Arundo donax</name>
    <name type="common">Giant reed</name>
    <name type="synonym">Donax arundinaceus</name>
    <dbReference type="NCBI Taxonomy" id="35708"/>
    <lineage>
        <taxon>Eukaryota</taxon>
        <taxon>Viridiplantae</taxon>
        <taxon>Streptophyta</taxon>
        <taxon>Embryophyta</taxon>
        <taxon>Tracheophyta</taxon>
        <taxon>Spermatophyta</taxon>
        <taxon>Magnoliopsida</taxon>
        <taxon>Liliopsida</taxon>
        <taxon>Poales</taxon>
        <taxon>Poaceae</taxon>
        <taxon>PACMAD clade</taxon>
        <taxon>Arundinoideae</taxon>
        <taxon>Arundineae</taxon>
        <taxon>Arundo</taxon>
    </lineage>
</organism>
<feature type="compositionally biased region" description="Pro residues" evidence="1">
    <location>
        <begin position="87"/>
        <end position="99"/>
    </location>
</feature>
<sequence length="380" mass="42445">MGDSPPYRRPRLAAAGRGLHLGALPRLAPPVGVAPLGGPHPQHRHLRLRRRRVPPPPRRHARPRLPPPRAGPLLDSLGLLPRLASVPLPPRRPGPGPRLPDPERHLPSALLPLLLPRAYTPQPHQLPHPTGTRGARRVPEPQDAAPREGRLRCPGARGEGVRGPDRCVAGARGGGARLRNARLGRPRRGVDDSGAQSPEAFVAQCLWFGGRMEDFPRLEEAILFGPNFAKFLTGMVGITKLDFSCIPIWPTEVHILEKLPFLFENLRRLSVAVNFCKMSHILCMFCLLRSAPDLEELDVWGWSNGTQKIKTNNEFLKIQRADHVFAKLHVVRMKKFTFLTNEMHFMEFVLSKARILQVLYVTLASYTSYSNEEVVTEIAE</sequence>
<feature type="compositionally biased region" description="Basic residues" evidence="1">
    <location>
        <begin position="41"/>
        <end position="63"/>
    </location>
</feature>